<organism evidence="1 2">
    <name type="scientific">Portunus trituberculatus</name>
    <name type="common">Swimming crab</name>
    <name type="synonym">Neptunus trituberculatus</name>
    <dbReference type="NCBI Taxonomy" id="210409"/>
    <lineage>
        <taxon>Eukaryota</taxon>
        <taxon>Metazoa</taxon>
        <taxon>Ecdysozoa</taxon>
        <taxon>Arthropoda</taxon>
        <taxon>Crustacea</taxon>
        <taxon>Multicrustacea</taxon>
        <taxon>Malacostraca</taxon>
        <taxon>Eumalacostraca</taxon>
        <taxon>Eucarida</taxon>
        <taxon>Decapoda</taxon>
        <taxon>Pleocyemata</taxon>
        <taxon>Brachyura</taxon>
        <taxon>Eubrachyura</taxon>
        <taxon>Portunoidea</taxon>
        <taxon>Portunidae</taxon>
        <taxon>Portuninae</taxon>
        <taxon>Portunus</taxon>
    </lineage>
</organism>
<evidence type="ECO:0000313" key="1">
    <source>
        <dbReference type="EMBL" id="MPC81331.1"/>
    </source>
</evidence>
<accession>A0A5B7I7F7</accession>
<gene>
    <name evidence="1" type="ORF">E2C01_075939</name>
</gene>
<keyword evidence="2" id="KW-1185">Reference proteome</keyword>
<reference evidence="1 2" key="1">
    <citation type="submission" date="2019-05" db="EMBL/GenBank/DDBJ databases">
        <title>Another draft genome of Portunus trituberculatus and its Hox gene families provides insights of decapod evolution.</title>
        <authorList>
            <person name="Jeong J.-H."/>
            <person name="Song I."/>
            <person name="Kim S."/>
            <person name="Choi T."/>
            <person name="Kim D."/>
            <person name="Ryu S."/>
            <person name="Kim W."/>
        </authorList>
    </citation>
    <scope>NUCLEOTIDE SEQUENCE [LARGE SCALE GENOMIC DNA]</scope>
    <source>
        <tissue evidence="1">Muscle</tissue>
    </source>
</reference>
<protein>
    <submittedName>
        <fullName evidence="1">Uncharacterized protein</fullName>
    </submittedName>
</protein>
<sequence>MLLQSETGGQCGEEVQRPLFPQFRFSLCSLTTTTTTTTCLSGINTLVGVASYKIIQAGVALKG</sequence>
<name>A0A5B7I7F7_PORTR</name>
<comment type="caution">
    <text evidence="1">The sequence shown here is derived from an EMBL/GenBank/DDBJ whole genome shotgun (WGS) entry which is preliminary data.</text>
</comment>
<dbReference type="AlphaFoldDB" id="A0A5B7I7F7"/>
<proteinExistence type="predicted"/>
<dbReference type="Proteomes" id="UP000324222">
    <property type="component" value="Unassembled WGS sequence"/>
</dbReference>
<evidence type="ECO:0000313" key="2">
    <source>
        <dbReference type="Proteomes" id="UP000324222"/>
    </source>
</evidence>
<dbReference type="EMBL" id="VSRR010056630">
    <property type="protein sequence ID" value="MPC81331.1"/>
    <property type="molecule type" value="Genomic_DNA"/>
</dbReference>